<feature type="transmembrane region" description="Helical" evidence="6">
    <location>
        <begin position="265"/>
        <end position="285"/>
    </location>
</feature>
<accession>A0A9X2B6V8</accession>
<dbReference type="GO" id="GO:0005886">
    <property type="term" value="C:plasma membrane"/>
    <property type="evidence" value="ECO:0007669"/>
    <property type="project" value="UniProtKB-SubCell"/>
</dbReference>
<feature type="transmembrane region" description="Helical" evidence="6">
    <location>
        <begin position="182"/>
        <end position="204"/>
    </location>
</feature>
<feature type="transmembrane region" description="Helical" evidence="6">
    <location>
        <begin position="409"/>
        <end position="428"/>
    </location>
</feature>
<dbReference type="EMBL" id="JALIRP010000010">
    <property type="protein sequence ID" value="MCJ8014222.1"/>
    <property type="molecule type" value="Genomic_DNA"/>
</dbReference>
<dbReference type="RefSeq" id="WP_244728628.1">
    <property type="nucleotide sequence ID" value="NZ_JALIRP010000010.1"/>
</dbReference>
<dbReference type="GO" id="GO:0008643">
    <property type="term" value="P:carbohydrate transport"/>
    <property type="evidence" value="ECO:0007669"/>
    <property type="project" value="InterPro"/>
</dbReference>
<keyword evidence="9" id="KW-1185">Reference proteome</keyword>
<evidence type="ECO:0000313" key="9">
    <source>
        <dbReference type="Proteomes" id="UP001139347"/>
    </source>
</evidence>
<keyword evidence="4 6" id="KW-1133">Transmembrane helix</keyword>
<dbReference type="PANTHER" id="PTHR11328:SF24">
    <property type="entry name" value="MAJOR FACILITATOR SUPERFAMILY (MFS) PROFILE DOMAIN-CONTAINING PROTEIN"/>
    <property type="match status" value="1"/>
</dbReference>
<organism evidence="8 9">
    <name type="scientific">Paenibacillus mangrovi</name>
    <dbReference type="NCBI Taxonomy" id="2931978"/>
    <lineage>
        <taxon>Bacteria</taxon>
        <taxon>Bacillati</taxon>
        <taxon>Bacillota</taxon>
        <taxon>Bacilli</taxon>
        <taxon>Bacillales</taxon>
        <taxon>Paenibacillaceae</taxon>
        <taxon>Paenibacillus</taxon>
    </lineage>
</organism>
<evidence type="ECO:0000256" key="4">
    <source>
        <dbReference type="ARBA" id="ARBA00022989"/>
    </source>
</evidence>
<protein>
    <submittedName>
        <fullName evidence="8">MFS transporter</fullName>
    </submittedName>
</protein>
<feature type="transmembrane region" description="Helical" evidence="6">
    <location>
        <begin position="297"/>
        <end position="315"/>
    </location>
</feature>
<feature type="transmembrane region" description="Helical" evidence="6">
    <location>
        <begin position="150"/>
        <end position="170"/>
    </location>
</feature>
<evidence type="ECO:0000256" key="5">
    <source>
        <dbReference type="ARBA" id="ARBA00023136"/>
    </source>
</evidence>
<evidence type="ECO:0000256" key="3">
    <source>
        <dbReference type="ARBA" id="ARBA00022692"/>
    </source>
</evidence>
<dbReference type="NCBIfam" id="TIGR00792">
    <property type="entry name" value="gph"/>
    <property type="match status" value="1"/>
</dbReference>
<dbReference type="InterPro" id="IPR020846">
    <property type="entry name" value="MFS_dom"/>
</dbReference>
<dbReference type="InterPro" id="IPR001927">
    <property type="entry name" value="Na/Gal_symport"/>
</dbReference>
<proteinExistence type="predicted"/>
<keyword evidence="2" id="KW-0813">Transport</keyword>
<dbReference type="SUPFAM" id="SSF103473">
    <property type="entry name" value="MFS general substrate transporter"/>
    <property type="match status" value="1"/>
</dbReference>
<sequence length="451" mass="49211">MMTKQVGWRERISYGLSDTASNLIFQMITIYLMFFYTDVYGISTSAVATLFLVTRILDAFADPMMGILIDKTNSKWGKSRPYFLWLGIPFAVIAMMTFFTPDIGNIGKIVYAYITYTLLGIVYSGINIPITSILPSMTSNPQERTELASIRMLFAFVGMIIVSVGTLPIVKALGGGNQQHGFFFTMVLFGVIGGIFFLITFFNVKERVVSANDKPLPFRESIKAIKGNVPWFLLLISGFIQMTIMTMQTQTTVYFWTYNMKRPELIAAIMSLSMISLITLAISPFVSKRIGKRNTMITGSSIMIVGYAIALTGSYNQSIPLILTGMIITSLAQGLSMSMGFAMIADVVDYGEWKSGVRAQGLLSAAVSFGAKVGMGVGGALSAGMLSLGNYVPGAAQQSQSALAAIQVNYLWAPLLSAGLGIIIMLFYKLDRQIGTISEGLETQRNNGISM</sequence>
<reference evidence="8" key="1">
    <citation type="submission" date="2022-04" db="EMBL/GenBank/DDBJ databases">
        <title>Paenibacillus mangrovi sp. nov., a novel endophytic bacterium isolated from bark of Kandelia candel.</title>
        <authorList>
            <person name="Tuo L."/>
        </authorList>
    </citation>
    <scope>NUCLEOTIDE SEQUENCE</scope>
    <source>
        <strain evidence="8">KQZ6P-2</strain>
    </source>
</reference>
<dbReference type="InterPro" id="IPR036259">
    <property type="entry name" value="MFS_trans_sf"/>
</dbReference>
<feature type="transmembrane region" description="Helical" evidence="6">
    <location>
        <begin position="12"/>
        <end position="34"/>
    </location>
</feature>
<dbReference type="CDD" id="cd17332">
    <property type="entry name" value="MFS_MelB_like"/>
    <property type="match status" value="1"/>
</dbReference>
<dbReference type="GO" id="GO:0006814">
    <property type="term" value="P:sodium ion transport"/>
    <property type="evidence" value="ECO:0007669"/>
    <property type="project" value="InterPro"/>
</dbReference>
<dbReference type="InterPro" id="IPR039672">
    <property type="entry name" value="MFS_2"/>
</dbReference>
<dbReference type="Proteomes" id="UP001139347">
    <property type="component" value="Unassembled WGS sequence"/>
</dbReference>
<comment type="caution">
    <text evidence="8">The sequence shown here is derived from an EMBL/GenBank/DDBJ whole genome shotgun (WGS) entry which is preliminary data.</text>
</comment>
<feature type="transmembrane region" description="Helical" evidence="6">
    <location>
        <begin position="111"/>
        <end position="130"/>
    </location>
</feature>
<gene>
    <name evidence="8" type="ORF">MUG84_21145</name>
</gene>
<feature type="transmembrane region" description="Helical" evidence="6">
    <location>
        <begin position="40"/>
        <end position="61"/>
    </location>
</feature>
<evidence type="ECO:0000256" key="6">
    <source>
        <dbReference type="SAM" id="Phobius"/>
    </source>
</evidence>
<keyword evidence="5 6" id="KW-0472">Membrane</keyword>
<evidence type="ECO:0000259" key="7">
    <source>
        <dbReference type="PROSITE" id="PS50850"/>
    </source>
</evidence>
<keyword evidence="3 6" id="KW-0812">Transmembrane</keyword>
<feature type="transmembrane region" description="Helical" evidence="6">
    <location>
        <begin position="82"/>
        <end position="99"/>
    </location>
</feature>
<dbReference type="Gene3D" id="1.20.1250.20">
    <property type="entry name" value="MFS general substrate transporter like domains"/>
    <property type="match status" value="2"/>
</dbReference>
<comment type="subcellular location">
    <subcellularLocation>
        <location evidence="1">Cell membrane</location>
        <topology evidence="1">Multi-pass membrane protein</topology>
    </subcellularLocation>
</comment>
<evidence type="ECO:0000313" key="8">
    <source>
        <dbReference type="EMBL" id="MCJ8014222.1"/>
    </source>
</evidence>
<evidence type="ECO:0000256" key="1">
    <source>
        <dbReference type="ARBA" id="ARBA00004651"/>
    </source>
</evidence>
<dbReference type="PANTHER" id="PTHR11328">
    <property type="entry name" value="MAJOR FACILITATOR SUPERFAMILY DOMAIN-CONTAINING PROTEIN"/>
    <property type="match status" value="1"/>
</dbReference>
<dbReference type="PROSITE" id="PS50850">
    <property type="entry name" value="MFS"/>
    <property type="match status" value="1"/>
</dbReference>
<dbReference type="Pfam" id="PF13347">
    <property type="entry name" value="MFS_2"/>
    <property type="match status" value="1"/>
</dbReference>
<name>A0A9X2B6V8_9BACL</name>
<dbReference type="AlphaFoldDB" id="A0A9X2B6V8"/>
<feature type="transmembrane region" description="Helical" evidence="6">
    <location>
        <begin position="225"/>
        <end position="245"/>
    </location>
</feature>
<dbReference type="GO" id="GO:0015293">
    <property type="term" value="F:symporter activity"/>
    <property type="evidence" value="ECO:0007669"/>
    <property type="project" value="InterPro"/>
</dbReference>
<evidence type="ECO:0000256" key="2">
    <source>
        <dbReference type="ARBA" id="ARBA00022448"/>
    </source>
</evidence>
<feature type="transmembrane region" description="Helical" evidence="6">
    <location>
        <begin position="369"/>
        <end position="389"/>
    </location>
</feature>
<feature type="domain" description="Major facilitator superfamily (MFS) profile" evidence="7">
    <location>
        <begin position="1"/>
        <end position="433"/>
    </location>
</feature>
<feature type="transmembrane region" description="Helical" evidence="6">
    <location>
        <begin position="321"/>
        <end position="348"/>
    </location>
</feature>